<dbReference type="Proteomes" id="UP001202827">
    <property type="component" value="Unassembled WGS sequence"/>
</dbReference>
<dbReference type="Gene3D" id="1.10.10.10">
    <property type="entry name" value="Winged helix-like DNA-binding domain superfamily/Winged helix DNA-binding domain"/>
    <property type="match status" value="1"/>
</dbReference>
<feature type="domain" description="RNA polymerase sigma factor 70 region 4 type 2" evidence="5">
    <location>
        <begin position="108"/>
        <end position="159"/>
    </location>
</feature>
<keyword evidence="3" id="KW-0731">Sigma factor</keyword>
<dbReference type="SUPFAM" id="SSF88946">
    <property type="entry name" value="Sigma2 domain of RNA polymerase sigma factors"/>
    <property type="match status" value="1"/>
</dbReference>
<gene>
    <name evidence="7" type="ORF">M0654_06060</name>
</gene>
<sequence>MATRQPPGAAPLSFELQVLTLLPGLRRYSRSLTRSDSESDDLLQDSLEKALANRGQWRGGSLKSWIYRIMTNVHLNTRRALARRPSVPIEAAENAADEMSPGDPLERRKLIRAVDALPKDARAVLMLVVVEGYSYQEVADILEVPVGTVMSRLSRARHALQDKLQEDNVVPLRRTT</sequence>
<dbReference type="CDD" id="cd06171">
    <property type="entry name" value="Sigma70_r4"/>
    <property type="match status" value="1"/>
</dbReference>
<dbReference type="PANTHER" id="PTHR43133">
    <property type="entry name" value="RNA POLYMERASE ECF-TYPE SIGMA FACTO"/>
    <property type="match status" value="1"/>
</dbReference>
<protein>
    <submittedName>
        <fullName evidence="7">RNA polymerase sigma factor</fullName>
    </submittedName>
</protein>
<reference evidence="7 8" key="1">
    <citation type="submission" date="2022-04" db="EMBL/GenBank/DDBJ databases">
        <title>Rhizobium coralii sp. nov., isolated from coral Turbinaria peltata.</title>
        <authorList>
            <person name="Sun H."/>
        </authorList>
    </citation>
    <scope>NUCLEOTIDE SEQUENCE [LARGE SCALE GENOMIC DNA]</scope>
    <source>
        <strain evidence="7 8">NTR19</strain>
    </source>
</reference>
<evidence type="ECO:0000256" key="2">
    <source>
        <dbReference type="ARBA" id="ARBA00023015"/>
    </source>
</evidence>
<dbReference type="RefSeq" id="WP_248682264.1">
    <property type="nucleotide sequence ID" value="NZ_JALPRY010000007.1"/>
</dbReference>
<evidence type="ECO:0000259" key="5">
    <source>
        <dbReference type="Pfam" id="PF08281"/>
    </source>
</evidence>
<dbReference type="InterPro" id="IPR036388">
    <property type="entry name" value="WH-like_DNA-bd_sf"/>
</dbReference>
<comment type="similarity">
    <text evidence="1">Belongs to the sigma-70 factor family. ECF subfamily.</text>
</comment>
<dbReference type="Pfam" id="PF08281">
    <property type="entry name" value="Sigma70_r4_2"/>
    <property type="match status" value="1"/>
</dbReference>
<dbReference type="InterPro" id="IPR013325">
    <property type="entry name" value="RNA_pol_sigma_r2"/>
</dbReference>
<comment type="caution">
    <text evidence="7">The sequence shown here is derived from an EMBL/GenBank/DDBJ whole genome shotgun (WGS) entry which is preliminary data.</text>
</comment>
<dbReference type="Gene3D" id="1.10.1740.10">
    <property type="match status" value="1"/>
</dbReference>
<proteinExistence type="inferred from homology"/>
<evidence type="ECO:0000259" key="6">
    <source>
        <dbReference type="Pfam" id="PF22029"/>
    </source>
</evidence>
<dbReference type="Pfam" id="PF22029">
    <property type="entry name" value="PhyR_sigma2"/>
    <property type="match status" value="1"/>
</dbReference>
<organism evidence="7 8">
    <name type="scientific">Neorhizobium turbinariae</name>
    <dbReference type="NCBI Taxonomy" id="2937795"/>
    <lineage>
        <taxon>Bacteria</taxon>
        <taxon>Pseudomonadati</taxon>
        <taxon>Pseudomonadota</taxon>
        <taxon>Alphaproteobacteria</taxon>
        <taxon>Hyphomicrobiales</taxon>
        <taxon>Rhizobiaceae</taxon>
        <taxon>Rhizobium/Agrobacterium group</taxon>
        <taxon>Neorhizobium</taxon>
    </lineage>
</organism>
<keyword evidence="2" id="KW-0805">Transcription regulation</keyword>
<evidence type="ECO:0000256" key="4">
    <source>
        <dbReference type="ARBA" id="ARBA00023163"/>
    </source>
</evidence>
<dbReference type="InterPro" id="IPR053866">
    <property type="entry name" value="PhyR_sigma2"/>
</dbReference>
<dbReference type="NCBIfam" id="TIGR02937">
    <property type="entry name" value="sigma70-ECF"/>
    <property type="match status" value="1"/>
</dbReference>
<dbReference type="InterPro" id="IPR013249">
    <property type="entry name" value="RNA_pol_sigma70_r4_t2"/>
</dbReference>
<dbReference type="SUPFAM" id="SSF88659">
    <property type="entry name" value="Sigma3 and sigma4 domains of RNA polymerase sigma factors"/>
    <property type="match status" value="1"/>
</dbReference>
<evidence type="ECO:0000256" key="3">
    <source>
        <dbReference type="ARBA" id="ARBA00023082"/>
    </source>
</evidence>
<dbReference type="InterPro" id="IPR013324">
    <property type="entry name" value="RNA_pol_sigma_r3/r4-like"/>
</dbReference>
<evidence type="ECO:0000313" key="8">
    <source>
        <dbReference type="Proteomes" id="UP001202827"/>
    </source>
</evidence>
<name>A0ABT0INU0_9HYPH</name>
<dbReference type="PANTHER" id="PTHR43133:SF25">
    <property type="entry name" value="RNA POLYMERASE SIGMA FACTOR RFAY-RELATED"/>
    <property type="match status" value="1"/>
</dbReference>
<evidence type="ECO:0000313" key="7">
    <source>
        <dbReference type="EMBL" id="MCK8779547.1"/>
    </source>
</evidence>
<feature type="domain" description="PhyR sigma2" evidence="6">
    <location>
        <begin position="20"/>
        <end position="70"/>
    </location>
</feature>
<accession>A0ABT0INU0</accession>
<dbReference type="InterPro" id="IPR039425">
    <property type="entry name" value="RNA_pol_sigma-70-like"/>
</dbReference>
<dbReference type="EMBL" id="JALPRY010000007">
    <property type="protein sequence ID" value="MCK8779547.1"/>
    <property type="molecule type" value="Genomic_DNA"/>
</dbReference>
<keyword evidence="8" id="KW-1185">Reference proteome</keyword>
<keyword evidence="4" id="KW-0804">Transcription</keyword>
<dbReference type="InterPro" id="IPR014284">
    <property type="entry name" value="RNA_pol_sigma-70_dom"/>
</dbReference>
<evidence type="ECO:0000256" key="1">
    <source>
        <dbReference type="ARBA" id="ARBA00010641"/>
    </source>
</evidence>